<reference evidence="3 4" key="1">
    <citation type="journal article" date="2020" name="Cell Rep.">
        <title>Local necrotic cells trigger systemic immune activation via gut microbiome dysbiosis in Drosophila.</title>
        <authorList>
            <person name="Kosakamoto H."/>
            <person name="Yamauchi T."/>
            <person name="Akuzawa-Tokita Y."/>
            <person name="Nishimura K."/>
            <person name="Soga T."/>
            <person name="Murakami T."/>
            <person name="Mori H."/>
            <person name="Yamamoto K."/>
            <person name="Miyazaki R."/>
            <person name="Koto A."/>
            <person name="Miura M."/>
            <person name="Obata F."/>
        </authorList>
    </citation>
    <scope>NUCLEOTIDE SEQUENCE [LARGE SCALE GENOMIC DNA]</scope>
    <source>
        <strain evidence="3 4">Ai</strain>
    </source>
</reference>
<dbReference type="RefSeq" id="WP_086655390.1">
    <property type="nucleotide sequence ID" value="NZ_BLJP01000001.1"/>
</dbReference>
<evidence type="ECO:0000313" key="4">
    <source>
        <dbReference type="Proteomes" id="UP000548726"/>
    </source>
</evidence>
<organism evidence="3 4">
    <name type="scientific">Acetobacter persici</name>
    <dbReference type="NCBI Taxonomy" id="1076596"/>
    <lineage>
        <taxon>Bacteria</taxon>
        <taxon>Pseudomonadati</taxon>
        <taxon>Pseudomonadota</taxon>
        <taxon>Alphaproteobacteria</taxon>
        <taxon>Acetobacterales</taxon>
        <taxon>Acetobacteraceae</taxon>
        <taxon>Acetobacter</taxon>
    </lineage>
</organism>
<keyword evidence="2" id="KW-0732">Signal</keyword>
<feature type="compositionally biased region" description="Low complexity" evidence="1">
    <location>
        <begin position="42"/>
        <end position="60"/>
    </location>
</feature>
<dbReference type="OrthoDB" id="7226353at2"/>
<gene>
    <name evidence="3" type="ORF">DmAi_02760</name>
</gene>
<name>A0A6V8I5C9_9PROT</name>
<dbReference type="EMBL" id="BLJP01000001">
    <property type="protein sequence ID" value="GFE92217.1"/>
    <property type="molecule type" value="Genomic_DNA"/>
</dbReference>
<feature type="region of interest" description="Disordered" evidence="1">
    <location>
        <begin position="27"/>
        <end position="65"/>
    </location>
</feature>
<dbReference type="Proteomes" id="UP000548726">
    <property type="component" value="Unassembled WGS sequence"/>
</dbReference>
<dbReference type="AlphaFoldDB" id="A0A6V8I5C9"/>
<feature type="signal peptide" evidence="2">
    <location>
        <begin position="1"/>
        <end position="32"/>
    </location>
</feature>
<comment type="caution">
    <text evidence="3">The sequence shown here is derived from an EMBL/GenBank/DDBJ whole genome shotgun (WGS) entry which is preliminary data.</text>
</comment>
<feature type="region of interest" description="Disordered" evidence="1">
    <location>
        <begin position="215"/>
        <end position="258"/>
    </location>
</feature>
<feature type="chain" id="PRO_5027935720" evidence="2">
    <location>
        <begin position="33"/>
        <end position="258"/>
    </location>
</feature>
<evidence type="ECO:0000256" key="1">
    <source>
        <dbReference type="SAM" id="MobiDB-lite"/>
    </source>
</evidence>
<proteinExistence type="predicted"/>
<evidence type="ECO:0000313" key="3">
    <source>
        <dbReference type="EMBL" id="GFE92217.1"/>
    </source>
</evidence>
<keyword evidence="4" id="KW-1185">Reference proteome</keyword>
<accession>A0A6V8I5C9</accession>
<protein>
    <submittedName>
        <fullName evidence="3">Uncharacterized protein</fullName>
    </submittedName>
</protein>
<evidence type="ECO:0000256" key="2">
    <source>
        <dbReference type="SAM" id="SignalP"/>
    </source>
</evidence>
<sequence>MRLRTPLMVRPVLLALALSGLTGAGQSVSAHAAPAGPQTVRGSQDGSAGTGADSSASGNTGDAGIGTAGLTDGGAGASSGGQAVAICFRPQPGAARDTLLVIPSGTVLVGQTVPAGRKTARQMEAVVTTETVTLTDMQPCSGADASTLVSRTRHWLVDPVRPQAAVELRPVGEVSGNGVDTTFEEESDGFRNAIKSGAVTAHVQGALKETVALTETQADIPDTPDDQPGPDWVHSTGWDQKGKTSQNSLRKTPGNRME</sequence>